<evidence type="ECO:0000256" key="9">
    <source>
        <dbReference type="ARBA" id="ARBA00023157"/>
    </source>
</evidence>
<dbReference type="SMART" id="SM00303">
    <property type="entry name" value="GPS"/>
    <property type="match status" value="1"/>
</dbReference>
<dbReference type="RefSeq" id="XP_065673396.1">
    <property type="nucleotide sequence ID" value="XM_065817324.1"/>
</dbReference>
<gene>
    <name evidence="20" type="primary">LOC100203949</name>
</gene>
<dbReference type="Pfam" id="PF01825">
    <property type="entry name" value="GPS"/>
    <property type="match status" value="1"/>
</dbReference>
<evidence type="ECO:0000256" key="15">
    <source>
        <dbReference type="SAM" id="SignalP"/>
    </source>
</evidence>
<feature type="transmembrane region" description="Helical" evidence="14">
    <location>
        <begin position="1213"/>
        <end position="1238"/>
    </location>
</feature>
<keyword evidence="2" id="KW-1003">Cell membrane</keyword>
<dbReference type="GeneID" id="100203949"/>
<evidence type="ECO:0000256" key="12">
    <source>
        <dbReference type="ARBA" id="ARBA00023224"/>
    </source>
</evidence>
<dbReference type="PROSITE" id="PS50221">
    <property type="entry name" value="GAIN_B"/>
    <property type="match status" value="1"/>
</dbReference>
<feature type="signal peptide" evidence="15">
    <location>
        <begin position="1"/>
        <end position="20"/>
    </location>
</feature>
<dbReference type="PROSITE" id="PS50227">
    <property type="entry name" value="G_PROTEIN_RECEP_F2_3"/>
    <property type="match status" value="1"/>
</dbReference>
<accession>A0ABM4DG40</accession>
<feature type="domain" description="GAIN-B" evidence="16">
    <location>
        <begin position="855"/>
        <end position="1017"/>
    </location>
</feature>
<dbReference type="PANTHER" id="PTHR12011">
    <property type="entry name" value="ADHESION G-PROTEIN COUPLED RECEPTOR"/>
    <property type="match status" value="1"/>
</dbReference>
<evidence type="ECO:0000256" key="8">
    <source>
        <dbReference type="ARBA" id="ARBA00023136"/>
    </source>
</evidence>
<dbReference type="InterPro" id="IPR057244">
    <property type="entry name" value="GAIN_B"/>
</dbReference>
<dbReference type="Pfam" id="PF13385">
    <property type="entry name" value="Laminin_G_3"/>
    <property type="match status" value="1"/>
</dbReference>
<keyword evidence="5 15" id="KW-0732">Signal</keyword>
<protein>
    <submittedName>
        <fullName evidence="20">Uncharacterized protein LOC100203949 isoform X4</fullName>
    </submittedName>
</protein>
<keyword evidence="19" id="KW-1185">Reference proteome</keyword>
<dbReference type="Pfam" id="PF00002">
    <property type="entry name" value="7tm_2"/>
    <property type="match status" value="1"/>
</dbReference>
<reference evidence="20" key="1">
    <citation type="submission" date="2025-08" db="UniProtKB">
        <authorList>
            <consortium name="RefSeq"/>
        </authorList>
    </citation>
    <scope>IDENTIFICATION</scope>
</reference>
<keyword evidence="12" id="KW-0807">Transducer</keyword>
<dbReference type="InterPro" id="IPR017983">
    <property type="entry name" value="GPCR_2_secretin-like_CS"/>
</dbReference>
<feature type="region of interest" description="Disordered" evidence="13">
    <location>
        <begin position="1323"/>
        <end position="1343"/>
    </location>
</feature>
<evidence type="ECO:0000256" key="3">
    <source>
        <dbReference type="ARBA" id="ARBA00022553"/>
    </source>
</evidence>
<keyword evidence="3" id="KW-0597">Phosphoprotein</keyword>
<dbReference type="PANTHER" id="PTHR12011:SF347">
    <property type="entry name" value="FI21270P1-RELATED"/>
    <property type="match status" value="1"/>
</dbReference>
<dbReference type="Gene3D" id="1.20.1070.10">
    <property type="entry name" value="Rhodopsin 7-helix transmembrane proteins"/>
    <property type="match status" value="1"/>
</dbReference>
<dbReference type="InterPro" id="IPR036116">
    <property type="entry name" value="FN3_sf"/>
</dbReference>
<keyword evidence="4 14" id="KW-0812">Transmembrane</keyword>
<evidence type="ECO:0000256" key="7">
    <source>
        <dbReference type="ARBA" id="ARBA00023040"/>
    </source>
</evidence>
<dbReference type="InterPro" id="IPR000832">
    <property type="entry name" value="GPCR_2_secretin-like"/>
</dbReference>
<dbReference type="Pfam" id="PF16489">
    <property type="entry name" value="GAIN"/>
    <property type="match status" value="1"/>
</dbReference>
<evidence type="ECO:0000256" key="10">
    <source>
        <dbReference type="ARBA" id="ARBA00023170"/>
    </source>
</evidence>
<evidence type="ECO:0000259" key="18">
    <source>
        <dbReference type="PROSITE" id="PS50261"/>
    </source>
</evidence>
<keyword evidence="7" id="KW-0297">G-protein coupled receptor</keyword>
<evidence type="ECO:0000256" key="14">
    <source>
        <dbReference type="SAM" id="Phobius"/>
    </source>
</evidence>
<dbReference type="InterPro" id="IPR046338">
    <property type="entry name" value="GAIN_dom_sf"/>
</dbReference>
<evidence type="ECO:0000256" key="2">
    <source>
        <dbReference type="ARBA" id="ARBA00022475"/>
    </source>
</evidence>
<dbReference type="InterPro" id="IPR013320">
    <property type="entry name" value="ConA-like_dom_sf"/>
</dbReference>
<dbReference type="CDD" id="cd00063">
    <property type="entry name" value="FN3"/>
    <property type="match status" value="1"/>
</dbReference>
<dbReference type="Gene3D" id="4.10.1240.10">
    <property type="entry name" value="GPCR, family 2, extracellular hormone receptor domain"/>
    <property type="match status" value="1"/>
</dbReference>
<evidence type="ECO:0000259" key="16">
    <source>
        <dbReference type="PROSITE" id="PS50221"/>
    </source>
</evidence>
<dbReference type="InterPro" id="IPR036445">
    <property type="entry name" value="GPCR_2_extracell_dom_sf"/>
</dbReference>
<dbReference type="InterPro" id="IPR032471">
    <property type="entry name" value="AGRL2-4_GAIN_subdom_A"/>
</dbReference>
<dbReference type="SUPFAM" id="SSF49899">
    <property type="entry name" value="Concanavalin A-like lectins/glucanases"/>
    <property type="match status" value="1"/>
</dbReference>
<evidence type="ECO:0000313" key="19">
    <source>
        <dbReference type="Proteomes" id="UP001652625"/>
    </source>
</evidence>
<sequence length="1343" mass="153355">MLKSFLLITILYLFVEFKKAEPYNWFVDNILTTPVEEKNLTVLPALEKEYFFSFEYYPNKFPSLGSLFNVIRFTNRFGFSFGPSVNLVSRGYLQICIFNGFEVRCFNTNSILLEQWIKIDIIQELKNEIYQFGIKLNGTNVHSGINYRPEQFENVTIYALDPMFPSTNYIKNILVVNGNATQANKSFITVTTKSLTTMNVELATTITITKTESTKIQTKTTVNAITPTKSATTKTEPTTTNTNEILTSKDSYGPSYFCPSYYYVLNKSSFLPIENIKDSKIAFTGKGDGRLTFPLATTTINLRTFNRSCFNDFSQCKNGMTISFWFNLLDEKSNSEYKNKFELLTFDGDSNDQVKVWFTFVDGQLYFNSEMSISGSTIANAKDKISFKNWYYVVLLYSDEDGMAVYLNTYELETTNTGFTHNEAANTYITIVLGMFQREMDSSKSLNLDISVDKVAVCEKRLTKDEIKAIYFRDIGIVSLLTCKSDDDGLEIKWNASDPNSFEQFVSYELRWWSESNKYNTNIANIYNIKDIELFRIEVFEPNVLYNVNLTAISLQGFPLNYSYQKNFCQTGMMKRSKLSISFTDKSVSIIWNKSPPEEIYSFHIFYETINSSVVSNEEKVWTSTLNHTIFGLKPATSYKLNIHRYGYGATIRAIRFFETLPGVLTPTSLPKSTNFLDITKTQPLIKYCKREIFRVIDWPMTFSGKTISLSCPGISIGNATRSCVEELWQQPDMNDCKSKNTFLKTTELKSSTDVSKESERLSIYVLTNNNMQFGNDLVNVIDAVESLVKSSQIVNQQQISNFSQTVLNITSHLLDKESSMFWNDLTQEKRSKDAIKLLKATDELIETSVKLNSTSKIILSENIVVNVQQLLPTKNVVRCVENEVVVPKTLLEEDKKYVVIVASFNRFNELIGVPESKLEESNLIKSTQLKLNSKVLSVSLLPRRTLPSGSSIVIVQKLDQPSIGTPYCVYLEHLNSFKSLWSDKGCVVDKFNSSHVTCRCSHLTNFAILMSVTNHNLSSSHKMVMSRITVFGLSVSLMALLLSFFSFVFIKTIKSIRNTIHKNIVFGLFMAELIFIFGVDKVENRIGCQVIAVFLHYFFLSTFFLMAFEGVVLYFMLVHVFGMHGKTSNHVYKHVIACWVLPVLVVIINLAIDQKAYGKHKDHCWLSVKNGFIWSFVGPVLFVIMINIIIFFTSLRVVSKKAKKRSSDVAKLWYWIKTSCLLLCFLGITWVIGIFYINSKSIFFGYMFTVVNSLQGCFIFLFHCVFDVRVRKAWYEFFCCKISGKDSFKMSRSSALTLSSFFLSRRSKQSLISSKKIKKSEDALEDSNPDAVHLTEEPGSNT</sequence>
<feature type="transmembrane region" description="Helical" evidence="14">
    <location>
        <begin position="1173"/>
        <end position="1193"/>
    </location>
</feature>
<evidence type="ECO:0000256" key="5">
    <source>
        <dbReference type="ARBA" id="ARBA00022729"/>
    </source>
</evidence>
<feature type="domain" description="G-protein coupled receptors family 2 profile 1" evidence="17">
    <location>
        <begin position="688"/>
        <end position="741"/>
    </location>
</feature>
<dbReference type="InterPro" id="IPR017981">
    <property type="entry name" value="GPCR_2-like_7TM"/>
</dbReference>
<evidence type="ECO:0000256" key="13">
    <source>
        <dbReference type="SAM" id="MobiDB-lite"/>
    </source>
</evidence>
<feature type="transmembrane region" description="Helical" evidence="14">
    <location>
        <begin position="1244"/>
        <end position="1267"/>
    </location>
</feature>
<evidence type="ECO:0000313" key="20">
    <source>
        <dbReference type="RefSeq" id="XP_065673396.1"/>
    </source>
</evidence>
<dbReference type="PRINTS" id="PR00249">
    <property type="entry name" value="GPCRSECRETIN"/>
</dbReference>
<proteinExistence type="predicted"/>
<evidence type="ECO:0000259" key="17">
    <source>
        <dbReference type="PROSITE" id="PS50227"/>
    </source>
</evidence>
<organism evidence="19 20">
    <name type="scientific">Hydra vulgaris</name>
    <name type="common">Hydra</name>
    <name type="synonym">Hydra attenuata</name>
    <dbReference type="NCBI Taxonomy" id="6087"/>
    <lineage>
        <taxon>Eukaryota</taxon>
        <taxon>Metazoa</taxon>
        <taxon>Cnidaria</taxon>
        <taxon>Hydrozoa</taxon>
        <taxon>Hydroidolina</taxon>
        <taxon>Anthoathecata</taxon>
        <taxon>Aplanulata</taxon>
        <taxon>Hydridae</taxon>
        <taxon>Hydra</taxon>
    </lineage>
</organism>
<dbReference type="PROSITE" id="PS50261">
    <property type="entry name" value="G_PROTEIN_RECEP_F2_4"/>
    <property type="match status" value="1"/>
</dbReference>
<name>A0ABM4DG40_HYDVU</name>
<dbReference type="InterPro" id="IPR013783">
    <property type="entry name" value="Ig-like_fold"/>
</dbReference>
<dbReference type="SUPFAM" id="SSF81321">
    <property type="entry name" value="Family A G protein-coupled receptor-like"/>
    <property type="match status" value="1"/>
</dbReference>
<keyword evidence="10" id="KW-0675">Receptor</keyword>
<feature type="transmembrane region" description="Helical" evidence="14">
    <location>
        <begin position="1092"/>
        <end position="1120"/>
    </location>
</feature>
<comment type="subcellular location">
    <subcellularLocation>
        <location evidence="1">Cell membrane</location>
        <topology evidence="1">Multi-pass membrane protein</topology>
    </subcellularLocation>
</comment>
<keyword evidence="11" id="KW-0325">Glycoprotein</keyword>
<dbReference type="Gene3D" id="2.60.120.200">
    <property type="match status" value="1"/>
</dbReference>
<keyword evidence="9" id="KW-1015">Disulfide bond</keyword>
<feature type="transmembrane region" description="Helical" evidence="14">
    <location>
        <begin position="1132"/>
        <end position="1153"/>
    </location>
</feature>
<keyword evidence="6 14" id="KW-1133">Transmembrane helix</keyword>
<feature type="chain" id="PRO_5045430473" evidence="15">
    <location>
        <begin position="21"/>
        <end position="1343"/>
    </location>
</feature>
<dbReference type="Gene3D" id="2.60.40.10">
    <property type="entry name" value="Immunoglobulins"/>
    <property type="match status" value="1"/>
</dbReference>
<dbReference type="CDD" id="cd15040">
    <property type="entry name" value="7tmB2_Adhesion"/>
    <property type="match status" value="1"/>
</dbReference>
<dbReference type="Proteomes" id="UP001652625">
    <property type="component" value="Chromosome 14"/>
</dbReference>
<evidence type="ECO:0000256" key="4">
    <source>
        <dbReference type="ARBA" id="ARBA00022692"/>
    </source>
</evidence>
<keyword evidence="8 14" id="KW-0472">Membrane</keyword>
<dbReference type="InterPro" id="IPR000203">
    <property type="entry name" value="GPS"/>
</dbReference>
<feature type="transmembrane region" description="Helical" evidence="14">
    <location>
        <begin position="1063"/>
        <end position="1080"/>
    </location>
</feature>
<feature type="domain" description="G-protein coupled receptors family 2 profile 2" evidence="18">
    <location>
        <begin position="1026"/>
        <end position="1268"/>
    </location>
</feature>
<dbReference type="SUPFAM" id="SSF49265">
    <property type="entry name" value="Fibronectin type III"/>
    <property type="match status" value="1"/>
</dbReference>
<evidence type="ECO:0000256" key="1">
    <source>
        <dbReference type="ARBA" id="ARBA00004651"/>
    </source>
</evidence>
<dbReference type="Pfam" id="PF02793">
    <property type="entry name" value="HRM"/>
    <property type="match status" value="1"/>
</dbReference>
<dbReference type="InterPro" id="IPR001879">
    <property type="entry name" value="GPCR_2_extracellular_dom"/>
</dbReference>
<dbReference type="InterPro" id="IPR003961">
    <property type="entry name" value="FN3_dom"/>
</dbReference>
<dbReference type="PROSITE" id="PS00650">
    <property type="entry name" value="G_PROTEIN_RECEP_F2_2"/>
    <property type="match status" value="1"/>
</dbReference>
<dbReference type="Gene3D" id="2.60.220.50">
    <property type="match status" value="1"/>
</dbReference>
<feature type="transmembrane region" description="Helical" evidence="14">
    <location>
        <begin position="1029"/>
        <end position="1051"/>
    </location>
</feature>
<evidence type="ECO:0000256" key="11">
    <source>
        <dbReference type="ARBA" id="ARBA00023180"/>
    </source>
</evidence>
<evidence type="ECO:0000256" key="6">
    <source>
        <dbReference type="ARBA" id="ARBA00022989"/>
    </source>
</evidence>